<comment type="caution">
    <text evidence="1">The sequence shown here is derived from an EMBL/GenBank/DDBJ whole genome shotgun (WGS) entry which is preliminary data.</text>
</comment>
<dbReference type="RefSeq" id="WP_021289181.1">
    <property type="nucleotide sequence ID" value="NZ_BNER01000003.1"/>
</dbReference>
<accession>A0A024QAG8</accession>
<gene>
    <name evidence="1" type="ORF">BN990_01210</name>
</gene>
<evidence type="ECO:0000313" key="2">
    <source>
        <dbReference type="Proteomes" id="UP000028875"/>
    </source>
</evidence>
<dbReference type="OrthoDB" id="2382414at2"/>
<dbReference type="AlphaFoldDB" id="A0A024QAG8"/>
<dbReference type="Pfam" id="PF10055">
    <property type="entry name" value="DUF2292"/>
    <property type="match status" value="1"/>
</dbReference>
<dbReference type="Proteomes" id="UP000028875">
    <property type="component" value="Unassembled WGS sequence"/>
</dbReference>
<evidence type="ECO:0000313" key="1">
    <source>
        <dbReference type="EMBL" id="CDQ38931.1"/>
    </source>
</evidence>
<dbReference type="EMBL" id="CCDP010000001">
    <property type="protein sequence ID" value="CDQ38931.1"/>
    <property type="molecule type" value="Genomic_DNA"/>
</dbReference>
<organism evidence="1 2">
    <name type="scientific">Virgibacillus massiliensis</name>
    <dbReference type="NCBI Taxonomy" id="1462526"/>
    <lineage>
        <taxon>Bacteria</taxon>
        <taxon>Bacillati</taxon>
        <taxon>Bacillota</taxon>
        <taxon>Bacilli</taxon>
        <taxon>Bacillales</taxon>
        <taxon>Bacillaceae</taxon>
        <taxon>Virgibacillus</taxon>
    </lineage>
</organism>
<evidence type="ECO:0008006" key="3">
    <source>
        <dbReference type="Google" id="ProtNLM"/>
    </source>
</evidence>
<protein>
    <recommendedName>
        <fullName evidence="3">DUF2292 domain-containing protein</fullName>
    </recommendedName>
</protein>
<name>A0A024QAG8_9BACI</name>
<reference evidence="1 2" key="1">
    <citation type="submission" date="2014-03" db="EMBL/GenBank/DDBJ databases">
        <authorList>
            <person name="Urmite Genomes U."/>
        </authorList>
    </citation>
    <scope>NUCLEOTIDE SEQUENCE [LARGE SCALE GENOMIC DNA]</scope>
    <source>
        <strain evidence="1 2">Vm-5</strain>
    </source>
</reference>
<dbReference type="STRING" id="1462526.BN990_01210"/>
<reference evidence="2" key="2">
    <citation type="submission" date="2014-05" db="EMBL/GenBank/DDBJ databases">
        <title>Draft genome sequence of Virgibacillus massiliensis Vm-5.</title>
        <authorList>
            <person name="Khelaifia S."/>
            <person name="Croce O."/>
            <person name="Lagier J.C."/>
            <person name="Raoult D."/>
        </authorList>
    </citation>
    <scope>NUCLEOTIDE SEQUENCE [LARGE SCALE GENOMIC DNA]</scope>
    <source>
        <strain evidence="2">Vm-5</strain>
    </source>
</reference>
<proteinExistence type="predicted"/>
<keyword evidence="2" id="KW-1185">Reference proteome</keyword>
<dbReference type="InterPro" id="IPR018743">
    <property type="entry name" value="DUF2292"/>
</dbReference>
<sequence length="56" mass="6452">MARIDDKKINDITEALEKIEFGSLAITIHEGEITQIDTTEKKRYPLQSKRKKHVNG</sequence>